<feature type="region of interest" description="Disordered" evidence="1">
    <location>
        <begin position="297"/>
        <end position="345"/>
    </location>
</feature>
<evidence type="ECO:0000256" key="1">
    <source>
        <dbReference type="SAM" id="MobiDB-lite"/>
    </source>
</evidence>
<keyword evidence="2" id="KW-0812">Transmembrane</keyword>
<comment type="caution">
    <text evidence="3">The sequence shown here is derived from an EMBL/GenBank/DDBJ whole genome shotgun (WGS) entry which is preliminary data.</text>
</comment>
<feature type="region of interest" description="Disordered" evidence="1">
    <location>
        <begin position="417"/>
        <end position="452"/>
    </location>
</feature>
<protein>
    <submittedName>
        <fullName evidence="3">Uncharacterized protein</fullName>
    </submittedName>
</protein>
<gene>
    <name evidence="3" type="ORF">TeGR_g14368</name>
</gene>
<proteinExistence type="predicted"/>
<sequence length="471" mass="50351">MRTNSLEAPTYAYRAFAVFESLVLFPFLGLVLPYFIACYALYILIASVTSFHYALRDEKDRQRSKVARKYMAEMSAHATLPRRPSAFAFSRPTSPSPPLGAGKGSLKSSRSLQSMYGSRSLLTAVLGASYVRKIMILLSVTLPSINLQYMLLFGDTVQTYSRQAQSSFTIHGVCLIFMVITVSYEIPLVFDKLALLFEWAYTRIFPVGAVIAALEGFRVGMSGEHYSRAGSVDSPDLRPSRPPPLVANQVSVETEGGEGGGDDDEEVFSIGMRLSLPPSSESGGLFVGSDDEDGLAVGAPFTPTRSFTSHSSRVSPDPEPLGSDLSPERTNRNSAEQSADARSEANYSDCATYASSMHGAKLVDDVDLVLDGHVETASDASSSGSVDLETTSICASICSSTKAIQNDEIPENMVYEGSDDEGVGGSGGGGNPNEGDVLRARGAGSGGLAHLNDPVRPVDIGDFLRKTSMDM</sequence>
<feature type="compositionally biased region" description="Gly residues" evidence="1">
    <location>
        <begin position="423"/>
        <end position="432"/>
    </location>
</feature>
<dbReference type="EMBL" id="BRYB01000793">
    <property type="protein sequence ID" value="GMI37804.1"/>
    <property type="molecule type" value="Genomic_DNA"/>
</dbReference>
<name>A0ABQ6N244_9STRA</name>
<evidence type="ECO:0000313" key="3">
    <source>
        <dbReference type="EMBL" id="GMI37804.1"/>
    </source>
</evidence>
<dbReference type="Proteomes" id="UP001165060">
    <property type="component" value="Unassembled WGS sequence"/>
</dbReference>
<accession>A0ABQ6N244</accession>
<feature type="compositionally biased region" description="Polar residues" evidence="1">
    <location>
        <begin position="303"/>
        <end position="314"/>
    </location>
</feature>
<keyword evidence="2" id="KW-1133">Transmembrane helix</keyword>
<organism evidence="3 4">
    <name type="scientific">Tetraparma gracilis</name>
    <dbReference type="NCBI Taxonomy" id="2962635"/>
    <lineage>
        <taxon>Eukaryota</taxon>
        <taxon>Sar</taxon>
        <taxon>Stramenopiles</taxon>
        <taxon>Ochrophyta</taxon>
        <taxon>Bolidophyceae</taxon>
        <taxon>Parmales</taxon>
        <taxon>Triparmaceae</taxon>
        <taxon>Tetraparma</taxon>
    </lineage>
</organism>
<feature type="transmembrane region" description="Helical" evidence="2">
    <location>
        <begin position="168"/>
        <end position="190"/>
    </location>
</feature>
<evidence type="ECO:0000256" key="2">
    <source>
        <dbReference type="SAM" id="Phobius"/>
    </source>
</evidence>
<evidence type="ECO:0000313" key="4">
    <source>
        <dbReference type="Proteomes" id="UP001165060"/>
    </source>
</evidence>
<reference evidence="3 4" key="1">
    <citation type="journal article" date="2023" name="Commun. Biol.">
        <title>Genome analysis of Parmales, the sister group of diatoms, reveals the evolutionary specialization of diatoms from phago-mixotrophs to photoautotrophs.</title>
        <authorList>
            <person name="Ban H."/>
            <person name="Sato S."/>
            <person name="Yoshikawa S."/>
            <person name="Yamada K."/>
            <person name="Nakamura Y."/>
            <person name="Ichinomiya M."/>
            <person name="Sato N."/>
            <person name="Blanc-Mathieu R."/>
            <person name="Endo H."/>
            <person name="Kuwata A."/>
            <person name="Ogata H."/>
        </authorList>
    </citation>
    <scope>NUCLEOTIDE SEQUENCE [LARGE SCALE GENOMIC DNA]</scope>
</reference>
<keyword evidence="2" id="KW-0472">Membrane</keyword>
<keyword evidence="4" id="KW-1185">Reference proteome</keyword>